<dbReference type="OrthoDB" id="3356102at2759"/>
<feature type="compositionally biased region" description="Polar residues" evidence="1">
    <location>
        <begin position="90"/>
        <end position="103"/>
    </location>
</feature>
<feature type="signal peptide" evidence="2">
    <location>
        <begin position="1"/>
        <end position="23"/>
    </location>
</feature>
<dbReference type="Proteomes" id="UP000054477">
    <property type="component" value="Unassembled WGS sequence"/>
</dbReference>
<evidence type="ECO:0000256" key="2">
    <source>
        <dbReference type="SAM" id="SignalP"/>
    </source>
</evidence>
<name>A0A0C9X211_9AGAR</name>
<dbReference type="AlphaFoldDB" id="A0A0C9X211"/>
<dbReference type="HOGENOM" id="CLU_1111555_0_0_1"/>
<feature type="chain" id="PRO_5002222622" evidence="2">
    <location>
        <begin position="24"/>
        <end position="250"/>
    </location>
</feature>
<organism evidence="3 4">
    <name type="scientific">Laccaria amethystina LaAM-08-1</name>
    <dbReference type="NCBI Taxonomy" id="1095629"/>
    <lineage>
        <taxon>Eukaryota</taxon>
        <taxon>Fungi</taxon>
        <taxon>Dikarya</taxon>
        <taxon>Basidiomycota</taxon>
        <taxon>Agaricomycotina</taxon>
        <taxon>Agaricomycetes</taxon>
        <taxon>Agaricomycetidae</taxon>
        <taxon>Agaricales</taxon>
        <taxon>Agaricineae</taxon>
        <taxon>Hydnangiaceae</taxon>
        <taxon>Laccaria</taxon>
    </lineage>
</organism>
<keyword evidence="4" id="KW-1185">Reference proteome</keyword>
<proteinExistence type="predicted"/>
<feature type="region of interest" description="Disordered" evidence="1">
    <location>
        <begin position="54"/>
        <end position="103"/>
    </location>
</feature>
<evidence type="ECO:0000313" key="4">
    <source>
        <dbReference type="Proteomes" id="UP000054477"/>
    </source>
</evidence>
<accession>A0A0C9X211</accession>
<gene>
    <name evidence="3" type="ORF">K443DRAFT_14200</name>
</gene>
<dbReference type="EMBL" id="KN838980">
    <property type="protein sequence ID" value="KIJ91676.1"/>
    <property type="molecule type" value="Genomic_DNA"/>
</dbReference>
<sequence>MHWLFVALTVLAVIASAVGPTHCLAFDIYWNLLALVSAGETTTPEARTLGECEGHHHNEWSTTPISTRNSSGSTWLSSNPPRPEPFLGSTFKNPTLHPGQSTDSYQPVMALVQNPHPRLGGPGIPAGEAKIFVVHYAFIQPDHQLYTGTRFLTINGCTASFLKETGTNTTQIFTGPTIEDSAATYAASTLSALVQLSSGVISSMGYDATSGRGTAWAAVNALPRNLRLASRSGAAGVANSFSEAKASDYD</sequence>
<evidence type="ECO:0000256" key="1">
    <source>
        <dbReference type="SAM" id="MobiDB-lite"/>
    </source>
</evidence>
<reference evidence="3 4" key="1">
    <citation type="submission" date="2014-04" db="EMBL/GenBank/DDBJ databases">
        <authorList>
            <consortium name="DOE Joint Genome Institute"/>
            <person name="Kuo A."/>
            <person name="Kohler A."/>
            <person name="Nagy L.G."/>
            <person name="Floudas D."/>
            <person name="Copeland A."/>
            <person name="Barry K.W."/>
            <person name="Cichocki N."/>
            <person name="Veneault-Fourrey C."/>
            <person name="LaButti K."/>
            <person name="Lindquist E.A."/>
            <person name="Lipzen A."/>
            <person name="Lundell T."/>
            <person name="Morin E."/>
            <person name="Murat C."/>
            <person name="Sun H."/>
            <person name="Tunlid A."/>
            <person name="Henrissat B."/>
            <person name="Grigoriev I.V."/>
            <person name="Hibbett D.S."/>
            <person name="Martin F."/>
            <person name="Nordberg H.P."/>
            <person name="Cantor M.N."/>
            <person name="Hua S.X."/>
        </authorList>
    </citation>
    <scope>NUCLEOTIDE SEQUENCE [LARGE SCALE GENOMIC DNA]</scope>
    <source>
        <strain evidence="3 4">LaAM-08-1</strain>
    </source>
</reference>
<reference evidence="4" key="2">
    <citation type="submission" date="2015-01" db="EMBL/GenBank/DDBJ databases">
        <title>Evolutionary Origins and Diversification of the Mycorrhizal Mutualists.</title>
        <authorList>
            <consortium name="DOE Joint Genome Institute"/>
            <consortium name="Mycorrhizal Genomics Consortium"/>
            <person name="Kohler A."/>
            <person name="Kuo A."/>
            <person name="Nagy L.G."/>
            <person name="Floudas D."/>
            <person name="Copeland A."/>
            <person name="Barry K.W."/>
            <person name="Cichocki N."/>
            <person name="Veneault-Fourrey C."/>
            <person name="LaButti K."/>
            <person name="Lindquist E.A."/>
            <person name="Lipzen A."/>
            <person name="Lundell T."/>
            <person name="Morin E."/>
            <person name="Murat C."/>
            <person name="Riley R."/>
            <person name="Ohm R."/>
            <person name="Sun H."/>
            <person name="Tunlid A."/>
            <person name="Henrissat B."/>
            <person name="Grigoriev I.V."/>
            <person name="Hibbett D.S."/>
            <person name="Martin F."/>
        </authorList>
    </citation>
    <scope>NUCLEOTIDE SEQUENCE [LARGE SCALE GENOMIC DNA]</scope>
    <source>
        <strain evidence="4">LaAM-08-1</strain>
    </source>
</reference>
<feature type="compositionally biased region" description="Polar residues" evidence="1">
    <location>
        <begin position="60"/>
        <end position="79"/>
    </location>
</feature>
<keyword evidence="2" id="KW-0732">Signal</keyword>
<protein>
    <submittedName>
        <fullName evidence="3">Uncharacterized protein</fullName>
    </submittedName>
</protein>
<evidence type="ECO:0000313" key="3">
    <source>
        <dbReference type="EMBL" id="KIJ91676.1"/>
    </source>
</evidence>